<reference evidence="2 3" key="1">
    <citation type="submission" date="2019-01" db="EMBL/GenBank/DDBJ databases">
        <authorList>
            <person name="Sayadi A."/>
        </authorList>
    </citation>
    <scope>NUCLEOTIDE SEQUENCE [LARGE SCALE GENOMIC DNA]</scope>
</reference>
<evidence type="ECO:0000313" key="3">
    <source>
        <dbReference type="Proteomes" id="UP000410492"/>
    </source>
</evidence>
<proteinExistence type="predicted"/>
<evidence type="ECO:0000313" key="2">
    <source>
        <dbReference type="EMBL" id="VEN62855.1"/>
    </source>
</evidence>
<evidence type="ECO:0000256" key="1">
    <source>
        <dbReference type="SAM" id="SignalP"/>
    </source>
</evidence>
<sequence length="357" mass="41043">MSYRKAAANPCRLSLLALVVACCCLLAEAIPSSLVQEIKNSEARSNKVKRSRSADALNTEENEGDIPYYSKLSAAKRGVNLDEKNVLDQQQSPLDTTDWTQQDGQSLFHEGVAGGASLPSIPSSLYNSPENNLDDKTIAEYEKGFRYGTSKDALDEALQNAVLKSELYGEPSSINQYRYYGGDDRRRKRRSAKKFRLESRLKRDVDLSPEEVLALLSLYDNKQRQQLGDNYRRPWNRYEQNLDLDLNPDELQDQDDENWLDTPVNPHSSMYDRDMSSKYMVDTNNLPPVYEKNNGRWEGTYGNVKNKRFMVSKKRSMDPTRELRYLNGPNKNDFYTLSQLLSHQREPNVPVYRRLVL</sequence>
<evidence type="ECO:0008006" key="4">
    <source>
        <dbReference type="Google" id="ProtNLM"/>
    </source>
</evidence>
<accession>A0A653DTK7</accession>
<dbReference type="Proteomes" id="UP000410492">
    <property type="component" value="Unassembled WGS sequence"/>
</dbReference>
<feature type="chain" id="PRO_5024853349" description="Prohormone-2" evidence="1">
    <location>
        <begin position="30"/>
        <end position="357"/>
    </location>
</feature>
<keyword evidence="1" id="KW-0732">Signal</keyword>
<dbReference type="AlphaFoldDB" id="A0A653DTK7"/>
<organism evidence="2 3">
    <name type="scientific">Callosobruchus maculatus</name>
    <name type="common">Southern cowpea weevil</name>
    <name type="synonym">Pulse bruchid</name>
    <dbReference type="NCBI Taxonomy" id="64391"/>
    <lineage>
        <taxon>Eukaryota</taxon>
        <taxon>Metazoa</taxon>
        <taxon>Ecdysozoa</taxon>
        <taxon>Arthropoda</taxon>
        <taxon>Hexapoda</taxon>
        <taxon>Insecta</taxon>
        <taxon>Pterygota</taxon>
        <taxon>Neoptera</taxon>
        <taxon>Endopterygota</taxon>
        <taxon>Coleoptera</taxon>
        <taxon>Polyphaga</taxon>
        <taxon>Cucujiformia</taxon>
        <taxon>Chrysomeloidea</taxon>
        <taxon>Chrysomelidae</taxon>
        <taxon>Bruchinae</taxon>
        <taxon>Bruchini</taxon>
        <taxon>Callosobruchus</taxon>
    </lineage>
</organism>
<name>A0A653DTK7_CALMS</name>
<keyword evidence="3" id="KW-1185">Reference proteome</keyword>
<protein>
    <recommendedName>
        <fullName evidence="4">Prohormone-2</fullName>
    </recommendedName>
</protein>
<gene>
    <name evidence="2" type="ORF">CALMAC_LOCUS19851</name>
</gene>
<dbReference type="EMBL" id="CAACVG010014195">
    <property type="protein sequence ID" value="VEN62855.1"/>
    <property type="molecule type" value="Genomic_DNA"/>
</dbReference>
<feature type="signal peptide" evidence="1">
    <location>
        <begin position="1"/>
        <end position="29"/>
    </location>
</feature>
<dbReference type="OrthoDB" id="8188268at2759"/>